<sequence>MRFTFYIVIVQFLAHNTYSQKLEAYKIVNESIVKNYYKDYRIDVPDNWISHKTDPGLIAHTPKNYKDSIGTFSNTPSLIIRKERRSRDINHLLKEFLVTKKSYYKIFQYEILKIKHPIYNNCHVVVYETLERNGKVRIMCFLINDKRKSFAIYYSSNIIFFDDHISDVEKMVNSFRILN</sequence>
<reference evidence="1 2" key="1">
    <citation type="submission" date="2016-12" db="EMBL/GenBank/DDBJ databases">
        <title>Trade-off between light-utilization and light-protection in marine flavobacteria.</title>
        <authorList>
            <person name="Kumagai Y."/>
            <person name="Yoshizawa S."/>
            <person name="Kogure K."/>
            <person name="Iwasaki W."/>
        </authorList>
    </citation>
    <scope>NUCLEOTIDE SEQUENCE [LARGE SCALE GENOMIC DNA]</scope>
    <source>
        <strain evidence="1 2">KCTC 22729</strain>
    </source>
</reference>
<comment type="caution">
    <text evidence="1">The sequence shown here is derived from an EMBL/GenBank/DDBJ whole genome shotgun (WGS) entry which is preliminary data.</text>
</comment>
<protein>
    <recommendedName>
        <fullName evidence="3">PsbP C-terminal domain-containing protein</fullName>
    </recommendedName>
</protein>
<dbReference type="Proteomes" id="UP000237608">
    <property type="component" value="Unassembled WGS sequence"/>
</dbReference>
<keyword evidence="2" id="KW-1185">Reference proteome</keyword>
<evidence type="ECO:0000313" key="1">
    <source>
        <dbReference type="EMBL" id="PQJ75775.1"/>
    </source>
</evidence>
<dbReference type="AlphaFoldDB" id="A0A2S7WDT1"/>
<dbReference type="EMBL" id="MSCL01000001">
    <property type="protein sequence ID" value="PQJ75775.1"/>
    <property type="molecule type" value="Genomic_DNA"/>
</dbReference>
<evidence type="ECO:0000313" key="2">
    <source>
        <dbReference type="Proteomes" id="UP000237608"/>
    </source>
</evidence>
<organism evidence="1 2">
    <name type="scientific">Polaribacter gangjinensis</name>
    <dbReference type="NCBI Taxonomy" id="574710"/>
    <lineage>
        <taxon>Bacteria</taxon>
        <taxon>Pseudomonadati</taxon>
        <taxon>Bacteroidota</taxon>
        <taxon>Flavobacteriia</taxon>
        <taxon>Flavobacteriales</taxon>
        <taxon>Flavobacteriaceae</taxon>
    </lineage>
</organism>
<evidence type="ECO:0008006" key="3">
    <source>
        <dbReference type="Google" id="ProtNLM"/>
    </source>
</evidence>
<proteinExistence type="predicted"/>
<dbReference type="RefSeq" id="WP_105046929.1">
    <property type="nucleotide sequence ID" value="NZ_CP150662.1"/>
</dbReference>
<name>A0A2S7WDT1_9FLAO</name>
<accession>A0A2S7WDT1</accession>
<gene>
    <name evidence="1" type="ORF">BTO13_11315</name>
</gene>
<dbReference type="OrthoDB" id="1203257at2"/>